<proteinExistence type="predicted"/>
<evidence type="ECO:0000313" key="1">
    <source>
        <dbReference type="EMBL" id="VVD00085.1"/>
    </source>
</evidence>
<gene>
    <name evidence="1" type="ORF">LSINAPIS_LOCUS10796</name>
</gene>
<reference evidence="1 2" key="1">
    <citation type="submission" date="2017-07" db="EMBL/GenBank/DDBJ databases">
        <authorList>
            <person name="Talla V."/>
            <person name="Backstrom N."/>
        </authorList>
    </citation>
    <scope>NUCLEOTIDE SEQUENCE [LARGE SCALE GENOMIC DNA]</scope>
</reference>
<evidence type="ECO:0000313" key="2">
    <source>
        <dbReference type="Proteomes" id="UP000324832"/>
    </source>
</evidence>
<keyword evidence="2" id="KW-1185">Reference proteome</keyword>
<name>A0A5E4QQ10_9NEOP</name>
<protein>
    <submittedName>
        <fullName evidence="1">Uncharacterized protein</fullName>
    </submittedName>
</protein>
<dbReference type="AlphaFoldDB" id="A0A5E4QQ10"/>
<organism evidence="1 2">
    <name type="scientific">Leptidea sinapis</name>
    <dbReference type="NCBI Taxonomy" id="189913"/>
    <lineage>
        <taxon>Eukaryota</taxon>
        <taxon>Metazoa</taxon>
        <taxon>Ecdysozoa</taxon>
        <taxon>Arthropoda</taxon>
        <taxon>Hexapoda</taxon>
        <taxon>Insecta</taxon>
        <taxon>Pterygota</taxon>
        <taxon>Neoptera</taxon>
        <taxon>Endopterygota</taxon>
        <taxon>Lepidoptera</taxon>
        <taxon>Glossata</taxon>
        <taxon>Ditrysia</taxon>
        <taxon>Papilionoidea</taxon>
        <taxon>Pieridae</taxon>
        <taxon>Dismorphiinae</taxon>
        <taxon>Leptidea</taxon>
    </lineage>
</organism>
<dbReference type="Proteomes" id="UP000324832">
    <property type="component" value="Unassembled WGS sequence"/>
</dbReference>
<dbReference type="EMBL" id="FZQP02004445">
    <property type="protein sequence ID" value="VVD00085.1"/>
    <property type="molecule type" value="Genomic_DNA"/>
</dbReference>
<accession>A0A5E4QQ10</accession>
<sequence length="72" mass="7535">MSVGAPITHDAVSCTLSTLTSPLARAFGRLVRRGGAALGLKTTSVQKHKKIYVEKTLQIGINGDGISPEVES</sequence>